<protein>
    <recommendedName>
        <fullName evidence="1">UPF0311 protein FEA48_15390</fullName>
    </recommendedName>
</protein>
<dbReference type="EMBL" id="VASG01000004">
    <property type="protein sequence ID" value="TLP73622.1"/>
    <property type="molecule type" value="Genomic_DNA"/>
</dbReference>
<gene>
    <name evidence="2" type="ORF">FEA48_15390</name>
</gene>
<dbReference type="PANTHER" id="PTHR37315">
    <property type="entry name" value="UPF0311 PROTEIN BLR7842"/>
    <property type="match status" value="1"/>
</dbReference>
<evidence type="ECO:0000313" key="2">
    <source>
        <dbReference type="EMBL" id="TLP73622.1"/>
    </source>
</evidence>
<dbReference type="AlphaFoldDB" id="A0A5R9A4M8"/>
<proteinExistence type="inferred from homology"/>
<comment type="similarity">
    <text evidence="1">Belongs to the UPF0311 family.</text>
</comment>
<sequence length="158" mass="17461">MSEPELHLALHLDVEIGDEMLRGATAQGRRIDYPILGGRFAGSTPDGGAFAGSIPPGGADYYLERHDGCGELDAHYSLLCDDGARIEVHNTGLLVLSETGAQLAAQHWPIDPQHYRCHCAPRFHSKDARYAWLTRHLFVGQVSYPAANRVQIECFRIH</sequence>
<dbReference type="RefSeq" id="WP_138214591.1">
    <property type="nucleotide sequence ID" value="NZ_VASG01000004.1"/>
</dbReference>
<dbReference type="Proteomes" id="UP000307510">
    <property type="component" value="Unassembled WGS sequence"/>
</dbReference>
<name>A0A5R9A4M8_PSENT</name>
<evidence type="ECO:0000313" key="3">
    <source>
        <dbReference type="Proteomes" id="UP000307510"/>
    </source>
</evidence>
<dbReference type="Pfam" id="PF11578">
    <property type="entry name" value="DUF3237"/>
    <property type="match status" value="1"/>
</dbReference>
<dbReference type="HAMAP" id="MF_00775">
    <property type="entry name" value="UPF0311"/>
    <property type="match status" value="1"/>
</dbReference>
<accession>A0A5R9A4M8</accession>
<dbReference type="Gene3D" id="2.40.160.20">
    <property type="match status" value="1"/>
</dbReference>
<dbReference type="PANTHER" id="PTHR37315:SF1">
    <property type="entry name" value="UPF0311 PROTEIN BLR7842"/>
    <property type="match status" value="1"/>
</dbReference>
<dbReference type="InterPro" id="IPR020915">
    <property type="entry name" value="UPF0311"/>
</dbReference>
<evidence type="ECO:0000256" key="1">
    <source>
        <dbReference type="HAMAP-Rule" id="MF_00775"/>
    </source>
</evidence>
<comment type="caution">
    <text evidence="2">The sequence shown here is derived from an EMBL/GenBank/DDBJ whole genome shotgun (WGS) entry which is preliminary data.</text>
</comment>
<organism evidence="2 3">
    <name type="scientific">Pseudomonas nitroreducens</name>
    <dbReference type="NCBI Taxonomy" id="46680"/>
    <lineage>
        <taxon>Bacteria</taxon>
        <taxon>Pseudomonadati</taxon>
        <taxon>Pseudomonadota</taxon>
        <taxon>Gammaproteobacteria</taxon>
        <taxon>Pseudomonadales</taxon>
        <taxon>Pseudomonadaceae</taxon>
        <taxon>Pseudomonas</taxon>
    </lineage>
</organism>
<reference evidence="3" key="2">
    <citation type="submission" date="2019-06" db="EMBL/GenBank/DDBJ databases">
        <title>AzeR, a transcriptional regulator that responds to azelaic acid in Pseudomonas nitroreducens.</title>
        <authorList>
            <person name="Bez C."/>
            <person name="Javvadi S.G."/>
            <person name="Bertani I."/>
            <person name="Devescovi G."/>
            <person name="Studholme D.J."/>
            <person name="Geller A."/>
            <person name="Levy A."/>
            <person name="Venturi V."/>
        </authorList>
    </citation>
    <scope>NUCLEOTIDE SEQUENCE [LARGE SCALE GENOMIC DNA]</scope>
    <source>
        <strain evidence="3">DSM 9128</strain>
    </source>
</reference>
<reference evidence="2 3" key="1">
    <citation type="submission" date="2019-05" db="EMBL/GenBank/DDBJ databases">
        <authorList>
            <person name="Moore K."/>
            <person name="O'Neill P."/>
            <person name="Farbos A."/>
            <person name="Studholme D.J."/>
        </authorList>
    </citation>
    <scope>NUCLEOTIDE SEQUENCE [LARGE SCALE GENOMIC DNA]</scope>
    <source>
        <strain evidence="2 3">DSM 9128</strain>
    </source>
</reference>